<protein>
    <submittedName>
        <fullName evidence="1">Ribosomal protein S1</fullName>
    </submittedName>
</protein>
<geneLocation type="mitochondrion" evidence="1"/>
<keyword evidence="1" id="KW-0496">Mitochondrion</keyword>
<gene>
    <name evidence="1" type="primary">rps1</name>
</gene>
<reference evidence="1" key="1">
    <citation type="journal article" date="2012" name="Protist">
        <title>Similar relative mutation rates in the three genetic compartments of mesostigma and chlamydomonas.</title>
        <authorList>
            <person name="Hua J."/>
            <person name="Smith D.R."/>
            <person name="Borza T."/>
            <person name="Lee R.W."/>
        </authorList>
    </citation>
    <scope>NUCLEOTIDE SEQUENCE</scope>
    <source>
        <strain evidence="1">SAG 50-1</strain>
    </source>
</reference>
<proteinExistence type="predicted"/>
<evidence type="ECO:0000313" key="1">
    <source>
        <dbReference type="EMBL" id="ADU04595.1"/>
    </source>
</evidence>
<dbReference type="AlphaFoldDB" id="G8DKC4"/>
<dbReference type="GO" id="GO:0005840">
    <property type="term" value="C:ribosome"/>
    <property type="evidence" value="ECO:0007669"/>
    <property type="project" value="UniProtKB-KW"/>
</dbReference>
<keyword evidence="1" id="KW-0689">Ribosomal protein</keyword>
<keyword evidence="1" id="KW-0687">Ribonucleoprotein</keyword>
<name>G8DKC4_MESVI</name>
<sequence>MISLSKNRTKDRFSSSLFFQWQILDSWLGKKKLQARFIHPVKGGFRVALQGNIAFLPRSKRKKNTGKGLSNKGRPQKSYIARHGFLEWFRVLKFDENKQNFVLGLK</sequence>
<organism evidence="1">
    <name type="scientific">Mesostigma viride</name>
    <name type="common">Green alga</name>
    <dbReference type="NCBI Taxonomy" id="41882"/>
    <lineage>
        <taxon>Eukaryota</taxon>
        <taxon>Viridiplantae</taxon>
        <taxon>Streptophyta</taxon>
        <taxon>Mesostigmatophyceae</taxon>
        <taxon>Mesostigmatales</taxon>
        <taxon>Mesostigmataceae</taxon>
        <taxon>Mesostigma</taxon>
    </lineage>
</organism>
<dbReference type="EMBL" id="HQ667981">
    <property type="protein sequence ID" value="ADU04595.1"/>
    <property type="molecule type" value="Genomic_DNA"/>
</dbReference>
<accession>G8DKC4</accession>